<evidence type="ECO:0000313" key="1">
    <source>
        <dbReference type="EMBL" id="KFK36281.1"/>
    </source>
</evidence>
<dbReference type="Gramene" id="KFK36281">
    <property type="protein sequence ID" value="KFK36281"/>
    <property type="gene ID" value="AALP_AA4G102400"/>
</dbReference>
<dbReference type="AlphaFoldDB" id="A0A087H2C9"/>
<dbReference type="EMBL" id="CM002872">
    <property type="protein sequence ID" value="KFK36281.1"/>
    <property type="molecule type" value="Genomic_DNA"/>
</dbReference>
<dbReference type="Proteomes" id="UP000029120">
    <property type="component" value="Chromosome 4"/>
</dbReference>
<accession>A0A087H2C9</accession>
<protein>
    <submittedName>
        <fullName evidence="1">Uncharacterized protein</fullName>
    </submittedName>
</protein>
<evidence type="ECO:0000313" key="2">
    <source>
        <dbReference type="Proteomes" id="UP000029120"/>
    </source>
</evidence>
<sequence length="55" mass="6002">HRRERSLLLHPLKPTTLHLWEGLLFFSNVLCLPSRFLPGGGLSSLGGSAVVFGCN</sequence>
<organism evidence="1 2">
    <name type="scientific">Arabis alpina</name>
    <name type="common">Alpine rock-cress</name>
    <dbReference type="NCBI Taxonomy" id="50452"/>
    <lineage>
        <taxon>Eukaryota</taxon>
        <taxon>Viridiplantae</taxon>
        <taxon>Streptophyta</taxon>
        <taxon>Embryophyta</taxon>
        <taxon>Tracheophyta</taxon>
        <taxon>Spermatophyta</taxon>
        <taxon>Magnoliopsida</taxon>
        <taxon>eudicotyledons</taxon>
        <taxon>Gunneridae</taxon>
        <taxon>Pentapetalae</taxon>
        <taxon>rosids</taxon>
        <taxon>malvids</taxon>
        <taxon>Brassicales</taxon>
        <taxon>Brassicaceae</taxon>
        <taxon>Arabideae</taxon>
        <taxon>Arabis</taxon>
    </lineage>
</organism>
<proteinExistence type="predicted"/>
<reference evidence="2" key="1">
    <citation type="journal article" date="2015" name="Nat. Plants">
        <title>Genome expansion of Arabis alpina linked with retrotransposition and reduced symmetric DNA methylation.</title>
        <authorList>
            <person name="Willing E.M."/>
            <person name="Rawat V."/>
            <person name="Mandakova T."/>
            <person name="Maumus F."/>
            <person name="James G.V."/>
            <person name="Nordstroem K.J."/>
            <person name="Becker C."/>
            <person name="Warthmann N."/>
            <person name="Chica C."/>
            <person name="Szarzynska B."/>
            <person name="Zytnicki M."/>
            <person name="Albani M.C."/>
            <person name="Kiefer C."/>
            <person name="Bergonzi S."/>
            <person name="Castaings L."/>
            <person name="Mateos J.L."/>
            <person name="Berns M.C."/>
            <person name="Bujdoso N."/>
            <person name="Piofczyk T."/>
            <person name="de Lorenzo L."/>
            <person name="Barrero-Sicilia C."/>
            <person name="Mateos I."/>
            <person name="Piednoel M."/>
            <person name="Hagmann J."/>
            <person name="Chen-Min-Tao R."/>
            <person name="Iglesias-Fernandez R."/>
            <person name="Schuster S.C."/>
            <person name="Alonso-Blanco C."/>
            <person name="Roudier F."/>
            <person name="Carbonero P."/>
            <person name="Paz-Ares J."/>
            <person name="Davis S.J."/>
            <person name="Pecinka A."/>
            <person name="Quesneville H."/>
            <person name="Colot V."/>
            <person name="Lysak M.A."/>
            <person name="Weigel D."/>
            <person name="Coupland G."/>
            <person name="Schneeberger K."/>
        </authorList>
    </citation>
    <scope>NUCLEOTIDE SEQUENCE [LARGE SCALE GENOMIC DNA]</scope>
    <source>
        <strain evidence="2">cv. Pajares</strain>
    </source>
</reference>
<feature type="non-terminal residue" evidence="1">
    <location>
        <position position="1"/>
    </location>
</feature>
<gene>
    <name evidence="1" type="ordered locus">AALP_Aa4g102400</name>
</gene>
<name>A0A087H2C9_ARAAL</name>
<keyword evidence="2" id="KW-1185">Reference proteome</keyword>